<name>A0A8S2UCZ3_9BILA</name>
<proteinExistence type="predicted"/>
<dbReference type="AlphaFoldDB" id="A0A8S2UCZ3"/>
<gene>
    <name evidence="1" type="ORF">SMN809_LOCUS27401</name>
</gene>
<protein>
    <submittedName>
        <fullName evidence="1">Uncharacterized protein</fullName>
    </submittedName>
</protein>
<reference evidence="1" key="1">
    <citation type="submission" date="2021-02" db="EMBL/GenBank/DDBJ databases">
        <authorList>
            <person name="Nowell W R."/>
        </authorList>
    </citation>
    <scope>NUCLEOTIDE SEQUENCE</scope>
</reference>
<comment type="caution">
    <text evidence="1">The sequence shown here is derived from an EMBL/GenBank/DDBJ whole genome shotgun (WGS) entry which is preliminary data.</text>
</comment>
<feature type="non-terminal residue" evidence="1">
    <location>
        <position position="52"/>
    </location>
</feature>
<evidence type="ECO:0000313" key="2">
    <source>
        <dbReference type="Proteomes" id="UP000676336"/>
    </source>
</evidence>
<dbReference type="Proteomes" id="UP000676336">
    <property type="component" value="Unassembled WGS sequence"/>
</dbReference>
<evidence type="ECO:0000313" key="1">
    <source>
        <dbReference type="EMBL" id="CAF4331628.1"/>
    </source>
</evidence>
<organism evidence="1 2">
    <name type="scientific">Rotaria magnacalcarata</name>
    <dbReference type="NCBI Taxonomy" id="392030"/>
    <lineage>
        <taxon>Eukaryota</taxon>
        <taxon>Metazoa</taxon>
        <taxon>Spiralia</taxon>
        <taxon>Gnathifera</taxon>
        <taxon>Rotifera</taxon>
        <taxon>Eurotatoria</taxon>
        <taxon>Bdelloidea</taxon>
        <taxon>Philodinida</taxon>
        <taxon>Philodinidae</taxon>
        <taxon>Rotaria</taxon>
    </lineage>
</organism>
<sequence length="52" mass="5394">MVPPAIMFTNAFTLISANEKVNAGLMGTTGLPISAATNLSEQQSLRVSDVDA</sequence>
<dbReference type="EMBL" id="CAJOBI010042629">
    <property type="protein sequence ID" value="CAF4331628.1"/>
    <property type="molecule type" value="Genomic_DNA"/>
</dbReference>
<accession>A0A8S2UCZ3</accession>